<dbReference type="InterPro" id="IPR046357">
    <property type="entry name" value="PPIase_dom_sf"/>
</dbReference>
<dbReference type="SUPFAM" id="SSF54534">
    <property type="entry name" value="FKBP-like"/>
    <property type="match status" value="1"/>
</dbReference>
<feature type="region of interest" description="Disordered" evidence="6">
    <location>
        <begin position="1"/>
        <end position="82"/>
    </location>
</feature>
<dbReference type="Proteomes" id="UP001160301">
    <property type="component" value="Unassembled WGS sequence"/>
</dbReference>
<keyword evidence="4 5" id="KW-0413">Isomerase</keyword>
<keyword evidence="3 5" id="KW-0697">Rotamase</keyword>
<feature type="region of interest" description="Disordered" evidence="6">
    <location>
        <begin position="125"/>
        <end position="154"/>
    </location>
</feature>
<dbReference type="RefSeq" id="WP_136969294.1">
    <property type="nucleotide sequence ID" value="NZ_JARZHI010000013.1"/>
</dbReference>
<dbReference type="PANTHER" id="PTHR10657">
    <property type="entry name" value="PEPTIDYL-PROLYL CIS-TRANS ISOMERASE"/>
    <property type="match status" value="1"/>
</dbReference>
<evidence type="ECO:0000313" key="9">
    <source>
        <dbReference type="EMBL" id="MDI1431276.1"/>
    </source>
</evidence>
<name>A0ABT6NSG8_9BACT</name>
<keyword evidence="10" id="KW-1185">Reference proteome</keyword>
<protein>
    <recommendedName>
        <fullName evidence="2">peptidylprolyl isomerase</fullName>
        <ecNumber evidence="2">5.2.1.8</ecNumber>
    </recommendedName>
</protein>
<keyword evidence="7" id="KW-0812">Transmembrane</keyword>
<dbReference type="GO" id="GO:0003755">
    <property type="term" value="F:peptidyl-prolyl cis-trans isomerase activity"/>
    <property type="evidence" value="ECO:0007669"/>
    <property type="project" value="UniProtKB-EC"/>
</dbReference>
<evidence type="ECO:0000256" key="3">
    <source>
        <dbReference type="ARBA" id="ARBA00023110"/>
    </source>
</evidence>
<comment type="catalytic activity">
    <reaction evidence="1">
        <text>[protein]-peptidylproline (omega=180) = [protein]-peptidylproline (omega=0)</text>
        <dbReference type="Rhea" id="RHEA:16237"/>
        <dbReference type="Rhea" id="RHEA-COMP:10747"/>
        <dbReference type="Rhea" id="RHEA-COMP:10748"/>
        <dbReference type="ChEBI" id="CHEBI:83833"/>
        <dbReference type="ChEBI" id="CHEBI:83834"/>
        <dbReference type="EC" id="5.2.1.8"/>
    </reaction>
</comment>
<feature type="transmembrane region" description="Helical" evidence="7">
    <location>
        <begin position="88"/>
        <end position="109"/>
    </location>
</feature>
<dbReference type="EMBL" id="JARZHI010000013">
    <property type="protein sequence ID" value="MDI1431276.1"/>
    <property type="molecule type" value="Genomic_DNA"/>
</dbReference>
<evidence type="ECO:0000256" key="1">
    <source>
        <dbReference type="ARBA" id="ARBA00000971"/>
    </source>
</evidence>
<evidence type="ECO:0000259" key="8">
    <source>
        <dbReference type="PROSITE" id="PS50198"/>
    </source>
</evidence>
<reference evidence="9 10" key="1">
    <citation type="submission" date="2023-04" db="EMBL/GenBank/DDBJ databases">
        <title>The genome sequence of Polyangium sorediatum DSM14670.</title>
        <authorList>
            <person name="Zhang X."/>
        </authorList>
    </citation>
    <scope>NUCLEOTIDE SEQUENCE [LARGE SCALE GENOMIC DNA]</scope>
    <source>
        <strain evidence="9 10">DSM 14670</strain>
    </source>
</reference>
<dbReference type="EC" id="5.2.1.8" evidence="2"/>
<accession>A0ABT6NSG8</accession>
<evidence type="ECO:0000256" key="4">
    <source>
        <dbReference type="ARBA" id="ARBA00023235"/>
    </source>
</evidence>
<keyword evidence="7" id="KW-0472">Membrane</keyword>
<dbReference type="InterPro" id="IPR000297">
    <property type="entry name" value="PPIase_PpiC"/>
</dbReference>
<evidence type="ECO:0000313" key="10">
    <source>
        <dbReference type="Proteomes" id="UP001160301"/>
    </source>
</evidence>
<feature type="compositionally biased region" description="Acidic residues" evidence="6">
    <location>
        <begin position="24"/>
        <end position="66"/>
    </location>
</feature>
<dbReference type="InterPro" id="IPR051370">
    <property type="entry name" value="PPIase_Pin1"/>
</dbReference>
<organism evidence="9 10">
    <name type="scientific">Polyangium sorediatum</name>
    <dbReference type="NCBI Taxonomy" id="889274"/>
    <lineage>
        <taxon>Bacteria</taxon>
        <taxon>Pseudomonadati</taxon>
        <taxon>Myxococcota</taxon>
        <taxon>Polyangia</taxon>
        <taxon>Polyangiales</taxon>
        <taxon>Polyangiaceae</taxon>
        <taxon>Polyangium</taxon>
    </lineage>
</organism>
<dbReference type="Pfam" id="PF13616">
    <property type="entry name" value="Rotamase_3"/>
    <property type="match status" value="1"/>
</dbReference>
<keyword evidence="7" id="KW-1133">Transmembrane helix</keyword>
<feature type="compositionally biased region" description="Basic and acidic residues" evidence="6">
    <location>
        <begin position="1"/>
        <end position="23"/>
    </location>
</feature>
<proteinExistence type="predicted"/>
<sequence length="263" mass="29049">MSKETKTQRKAEEDPELDKKRAEDEEEDEDEEEEGAEGESEEEEEEEDEEEEDEEDDEEDEDEAEDEHAKHQGHDAAAHGDDEDPYWWTPHVVLAVLVLIGILGFFGMFNKPLGFLAAKPQGGAAHTETASTQPATQATPATPPRPTAPAQQQPPREMFGAKHFLVMYKGSMRAPANITRTKEEAKTRAEEGLKKVKDGGKFETIVGEYSDEPNAGARGGDLGLFPKGAMVGPFQEAVEKLKVNEVSGLVETPFGYHVILRTK</sequence>
<evidence type="ECO:0000256" key="2">
    <source>
        <dbReference type="ARBA" id="ARBA00013194"/>
    </source>
</evidence>
<evidence type="ECO:0000256" key="5">
    <source>
        <dbReference type="PROSITE-ProRule" id="PRU00278"/>
    </source>
</evidence>
<feature type="compositionally biased region" description="Basic and acidic residues" evidence="6">
    <location>
        <begin position="67"/>
        <end position="80"/>
    </location>
</feature>
<comment type="caution">
    <text evidence="9">The sequence shown here is derived from an EMBL/GenBank/DDBJ whole genome shotgun (WGS) entry which is preliminary data.</text>
</comment>
<evidence type="ECO:0000256" key="7">
    <source>
        <dbReference type="SAM" id="Phobius"/>
    </source>
</evidence>
<evidence type="ECO:0000256" key="6">
    <source>
        <dbReference type="SAM" id="MobiDB-lite"/>
    </source>
</evidence>
<dbReference type="PROSITE" id="PS50198">
    <property type="entry name" value="PPIC_PPIASE_2"/>
    <property type="match status" value="1"/>
</dbReference>
<feature type="domain" description="PpiC" evidence="8">
    <location>
        <begin position="156"/>
        <end position="263"/>
    </location>
</feature>
<dbReference type="PANTHER" id="PTHR10657:SF4">
    <property type="entry name" value="PEPTIDYL-PROLYL CIS-TRANS ISOMERASE-RELATED"/>
    <property type="match status" value="1"/>
</dbReference>
<gene>
    <name evidence="9" type="ORF">QHF89_17410</name>
</gene>
<dbReference type="Gene3D" id="3.10.50.40">
    <property type="match status" value="1"/>
</dbReference>